<keyword evidence="5 7" id="KW-0283">Flagellar rotation</keyword>
<evidence type="ECO:0000256" key="6">
    <source>
        <dbReference type="ARBA" id="ARBA00023136"/>
    </source>
</evidence>
<keyword evidence="7" id="KW-0975">Bacterial flagellum</keyword>
<evidence type="ECO:0000256" key="8">
    <source>
        <dbReference type="SAM" id="MobiDB-lite"/>
    </source>
</evidence>
<gene>
    <name evidence="10" type="primary">fliN</name>
    <name evidence="10" type="ORF">D9V74_00385</name>
</gene>
<reference evidence="10 11" key="1">
    <citation type="submission" date="2018-12" db="EMBL/GenBank/DDBJ databases">
        <authorList>
            <person name="Chong R.A."/>
        </authorList>
    </citation>
    <scope>NUCLEOTIDE SEQUENCE [LARGE SCALE GENOMIC DNA]</scope>
    <source>
        <strain evidence="10 11">Msa</strain>
    </source>
</reference>
<dbReference type="GO" id="GO:0003774">
    <property type="term" value="F:cytoskeletal motor activity"/>
    <property type="evidence" value="ECO:0007669"/>
    <property type="project" value="UniProtKB-UniRule"/>
</dbReference>
<dbReference type="PRINTS" id="PR00956">
    <property type="entry name" value="FLGMOTORFLIN"/>
</dbReference>
<dbReference type="GO" id="GO:0005886">
    <property type="term" value="C:plasma membrane"/>
    <property type="evidence" value="ECO:0007669"/>
    <property type="project" value="UniProtKB-SubCell"/>
</dbReference>
<dbReference type="RefSeq" id="WP_158362241.1">
    <property type="nucleotide sequence ID" value="NZ_CP034864.1"/>
</dbReference>
<dbReference type="Proteomes" id="UP000298745">
    <property type="component" value="Chromosome"/>
</dbReference>
<dbReference type="SUPFAM" id="SSF101801">
    <property type="entry name" value="Surface presentation of antigens (SPOA)"/>
    <property type="match status" value="1"/>
</dbReference>
<accession>A0A4D6YC79</accession>
<evidence type="ECO:0000256" key="1">
    <source>
        <dbReference type="ARBA" id="ARBA00009226"/>
    </source>
</evidence>
<comment type="subcellular location">
    <subcellularLocation>
        <location evidence="7">Cell membrane</location>
        <topology evidence="7">Peripheral membrane protein</topology>
        <orientation evidence="7">Cytoplasmic side</orientation>
    </subcellularLocation>
    <subcellularLocation>
        <location evidence="7">Bacterial flagellum basal body</location>
    </subcellularLocation>
</comment>
<keyword evidence="10" id="KW-0966">Cell projection</keyword>
<organism evidence="10 11">
    <name type="scientific">Buchnera aphidicola</name>
    <name type="common">Macrosiphoniella sanborni</name>
    <dbReference type="NCBI Taxonomy" id="1241865"/>
    <lineage>
        <taxon>Bacteria</taxon>
        <taxon>Pseudomonadati</taxon>
        <taxon>Pseudomonadota</taxon>
        <taxon>Gammaproteobacteria</taxon>
        <taxon>Enterobacterales</taxon>
        <taxon>Erwiniaceae</taxon>
        <taxon>Buchnera</taxon>
    </lineage>
</organism>
<keyword evidence="6 7" id="KW-0472">Membrane</keyword>
<dbReference type="OrthoDB" id="9773459at2"/>
<dbReference type="InterPro" id="IPR012826">
    <property type="entry name" value="FliN"/>
</dbReference>
<dbReference type="GO" id="GO:0071973">
    <property type="term" value="P:bacterial-type flagellum-dependent cell motility"/>
    <property type="evidence" value="ECO:0007669"/>
    <property type="project" value="UniProtKB-UniRule"/>
</dbReference>
<sequence>MNNKNKYTQNETMISSKNRISETEFVNETDSHNHEEKLNSSEKHINNKEIILNTSAKITVELGRSKIKIKDFLRFSKGSMLILDKTVKEPLDIFINGHLIASGEIVVAEKKYGIRITHIKSSLKKTDFLS</sequence>
<dbReference type="EMBL" id="CP034864">
    <property type="protein sequence ID" value="QCI23648.1"/>
    <property type="molecule type" value="Genomic_DNA"/>
</dbReference>
<comment type="similarity">
    <text evidence="1 7">Belongs to the FliN/MopA/SpaO family.</text>
</comment>
<dbReference type="GO" id="GO:0006935">
    <property type="term" value="P:chemotaxis"/>
    <property type="evidence" value="ECO:0007669"/>
    <property type="project" value="UniProtKB-KW"/>
</dbReference>
<dbReference type="NCBIfam" id="TIGR02480">
    <property type="entry name" value="fliN"/>
    <property type="match status" value="1"/>
</dbReference>
<dbReference type="InterPro" id="IPR001543">
    <property type="entry name" value="FliN-like_C"/>
</dbReference>
<evidence type="ECO:0000313" key="10">
    <source>
        <dbReference type="EMBL" id="QCI23648.1"/>
    </source>
</evidence>
<keyword evidence="4 7" id="KW-0145">Chemotaxis</keyword>
<reference evidence="10 11" key="2">
    <citation type="submission" date="2019-05" db="EMBL/GenBank/DDBJ databases">
        <title>Genome evolution of the obligate endosymbiont Buchnera aphidicola.</title>
        <authorList>
            <person name="Moran N.A."/>
        </authorList>
    </citation>
    <scope>NUCLEOTIDE SEQUENCE [LARGE SCALE GENOMIC DNA]</scope>
    <source>
        <strain evidence="10 11">Msa</strain>
    </source>
</reference>
<dbReference type="Pfam" id="PF01052">
    <property type="entry name" value="FliMN_C"/>
    <property type="match status" value="1"/>
</dbReference>
<keyword evidence="10" id="KW-0282">Flagellum</keyword>
<keyword evidence="10" id="KW-0969">Cilium</keyword>
<comment type="function">
    <text evidence="7">FliN is one of three proteins (FliG, FliN, FliM) that form the rotor-mounted switch complex (C ring), located at the base of the basal body. This complex interacts with the CheY and CheZ chemotaxis proteins, in addition to contacting components of the motor that determine the direction of flagellar rotation.</text>
</comment>
<protein>
    <recommendedName>
        <fullName evidence="2 7">Flagellar motor switch protein FliN</fullName>
    </recommendedName>
</protein>
<feature type="domain" description="Flagellar motor switch protein FliN-like C-terminal" evidence="9">
    <location>
        <begin position="51"/>
        <end position="119"/>
    </location>
</feature>
<dbReference type="Gene3D" id="2.30.330.10">
    <property type="entry name" value="SpoA-like"/>
    <property type="match status" value="1"/>
</dbReference>
<evidence type="ECO:0000259" key="9">
    <source>
        <dbReference type="Pfam" id="PF01052"/>
    </source>
</evidence>
<dbReference type="InterPro" id="IPR051469">
    <property type="entry name" value="FliN/MopA/SpaO"/>
</dbReference>
<dbReference type="AlphaFoldDB" id="A0A4D6YC79"/>
<evidence type="ECO:0000256" key="2">
    <source>
        <dbReference type="ARBA" id="ARBA00021897"/>
    </source>
</evidence>
<feature type="region of interest" description="Disordered" evidence="8">
    <location>
        <begin position="1"/>
        <end position="41"/>
    </location>
</feature>
<evidence type="ECO:0000256" key="3">
    <source>
        <dbReference type="ARBA" id="ARBA00022475"/>
    </source>
</evidence>
<keyword evidence="3 7" id="KW-1003">Cell membrane</keyword>
<evidence type="ECO:0000256" key="7">
    <source>
        <dbReference type="RuleBase" id="RU362074"/>
    </source>
</evidence>
<evidence type="ECO:0000256" key="5">
    <source>
        <dbReference type="ARBA" id="ARBA00022779"/>
    </source>
</evidence>
<dbReference type="PANTHER" id="PTHR43484">
    <property type="match status" value="1"/>
</dbReference>
<feature type="compositionally biased region" description="Polar residues" evidence="8">
    <location>
        <begin position="1"/>
        <end position="28"/>
    </location>
</feature>
<dbReference type="InterPro" id="IPR036429">
    <property type="entry name" value="SpoA-like_sf"/>
</dbReference>
<dbReference type="PANTHER" id="PTHR43484:SF1">
    <property type="entry name" value="FLAGELLAR MOTOR SWITCH PROTEIN FLIN"/>
    <property type="match status" value="1"/>
</dbReference>
<dbReference type="GO" id="GO:0009425">
    <property type="term" value="C:bacterial-type flagellum basal body"/>
    <property type="evidence" value="ECO:0007669"/>
    <property type="project" value="UniProtKB-SubCell"/>
</dbReference>
<proteinExistence type="inferred from homology"/>
<evidence type="ECO:0000256" key="4">
    <source>
        <dbReference type="ARBA" id="ARBA00022500"/>
    </source>
</evidence>
<evidence type="ECO:0000313" key="11">
    <source>
        <dbReference type="Proteomes" id="UP000298745"/>
    </source>
</evidence>
<feature type="compositionally biased region" description="Basic and acidic residues" evidence="8">
    <location>
        <begin position="29"/>
        <end position="41"/>
    </location>
</feature>
<name>A0A4D6YC79_9GAMM</name>
<dbReference type="InterPro" id="IPR001172">
    <property type="entry name" value="FliN_T3SS_HrcQb"/>
</dbReference>